<evidence type="ECO:0000256" key="6">
    <source>
        <dbReference type="ARBA" id="ARBA00022603"/>
    </source>
</evidence>
<accession>A0AAD9IFT1</accession>
<evidence type="ECO:0000256" key="11">
    <source>
        <dbReference type="ARBA" id="ARBA00023167"/>
    </source>
</evidence>
<dbReference type="InterPro" id="IPR038071">
    <property type="entry name" value="UROD/MetE-like_sf"/>
</dbReference>
<comment type="cofactor">
    <cofactor evidence="1">
        <name>Zn(2+)</name>
        <dbReference type="ChEBI" id="CHEBI:29105"/>
    </cofactor>
</comment>
<dbReference type="Proteomes" id="UP001255856">
    <property type="component" value="Unassembled WGS sequence"/>
</dbReference>
<proteinExistence type="inferred from homology"/>
<comment type="function">
    <text evidence="2">Catalyzes the transfer of a methyl group from 5-methyltetrahydrofolate to homocysteine resulting in methionine formation.</text>
</comment>
<dbReference type="InterPro" id="IPR002629">
    <property type="entry name" value="Met_Synth_C/arc"/>
</dbReference>
<dbReference type="Pfam" id="PF08267">
    <property type="entry name" value="Meth_synt_1"/>
    <property type="match status" value="1"/>
</dbReference>
<keyword evidence="6" id="KW-0489">Methyltransferase</keyword>
<name>A0AAD9IFT1_PROWI</name>
<comment type="similarity">
    <text evidence="4">Belongs to the vitamin-B12 independent methionine synthase family.</text>
</comment>
<dbReference type="Gene3D" id="3.20.20.210">
    <property type="match status" value="2"/>
</dbReference>
<dbReference type="GO" id="GO:0008270">
    <property type="term" value="F:zinc ion binding"/>
    <property type="evidence" value="ECO:0007669"/>
    <property type="project" value="InterPro"/>
</dbReference>
<keyword evidence="7" id="KW-0028">Amino-acid biosynthesis</keyword>
<keyword evidence="8" id="KW-0808">Transferase</keyword>
<evidence type="ECO:0000256" key="5">
    <source>
        <dbReference type="ARBA" id="ARBA00012034"/>
    </source>
</evidence>
<dbReference type="EMBL" id="JASFZW010000010">
    <property type="protein sequence ID" value="KAK2076405.1"/>
    <property type="molecule type" value="Genomic_DNA"/>
</dbReference>
<evidence type="ECO:0000256" key="8">
    <source>
        <dbReference type="ARBA" id="ARBA00022679"/>
    </source>
</evidence>
<dbReference type="EC" id="2.1.1.14" evidence="5"/>
<keyword evidence="9" id="KW-0479">Metal-binding</keyword>
<dbReference type="GO" id="GO:0032259">
    <property type="term" value="P:methylation"/>
    <property type="evidence" value="ECO:0007669"/>
    <property type="project" value="UniProtKB-KW"/>
</dbReference>
<evidence type="ECO:0000313" key="15">
    <source>
        <dbReference type="EMBL" id="KAK2076405.1"/>
    </source>
</evidence>
<dbReference type="GO" id="GO:0009086">
    <property type="term" value="P:methionine biosynthetic process"/>
    <property type="evidence" value="ECO:0007669"/>
    <property type="project" value="UniProtKB-KW"/>
</dbReference>
<protein>
    <recommendedName>
        <fullName evidence="5">5-methyltetrahydropteroyltriglutamate--homocysteine S-methyltransferase</fullName>
        <ecNumber evidence="5">2.1.1.14</ecNumber>
    </recommendedName>
</protein>
<gene>
    <name evidence="15" type="ORF">QBZ16_000930</name>
</gene>
<reference evidence="15" key="1">
    <citation type="submission" date="2021-01" db="EMBL/GenBank/DDBJ databases">
        <authorList>
            <person name="Eckstrom K.M.E."/>
        </authorList>
    </citation>
    <scope>NUCLEOTIDE SEQUENCE</scope>
    <source>
        <strain evidence="15">UVCC 0001</strain>
    </source>
</reference>
<evidence type="ECO:0000256" key="3">
    <source>
        <dbReference type="ARBA" id="ARBA00004681"/>
    </source>
</evidence>
<evidence type="ECO:0000256" key="9">
    <source>
        <dbReference type="ARBA" id="ARBA00022723"/>
    </source>
</evidence>
<keyword evidence="16" id="KW-1185">Reference proteome</keyword>
<comment type="catalytic activity">
    <reaction evidence="12">
        <text>5-methyltetrahydropteroyltri-L-glutamate + L-homocysteine = tetrahydropteroyltri-L-glutamate + L-methionine</text>
        <dbReference type="Rhea" id="RHEA:21196"/>
        <dbReference type="ChEBI" id="CHEBI:57844"/>
        <dbReference type="ChEBI" id="CHEBI:58140"/>
        <dbReference type="ChEBI" id="CHEBI:58199"/>
        <dbReference type="ChEBI" id="CHEBI:58207"/>
        <dbReference type="EC" id="2.1.1.14"/>
    </reaction>
</comment>
<evidence type="ECO:0000256" key="12">
    <source>
        <dbReference type="ARBA" id="ARBA00048690"/>
    </source>
</evidence>
<evidence type="ECO:0000256" key="1">
    <source>
        <dbReference type="ARBA" id="ARBA00001947"/>
    </source>
</evidence>
<dbReference type="PANTHER" id="PTHR30519">
    <property type="entry name" value="5-METHYLTETRAHYDROPTEROYLTRIGLUTAMATE--HOMOCYSTEINE METHYLTRANSFERASE"/>
    <property type="match status" value="1"/>
</dbReference>
<evidence type="ECO:0000259" key="13">
    <source>
        <dbReference type="Pfam" id="PF01717"/>
    </source>
</evidence>
<dbReference type="InterPro" id="IPR013215">
    <property type="entry name" value="Cbl-indep_Met_Synth_N"/>
</dbReference>
<evidence type="ECO:0000256" key="7">
    <source>
        <dbReference type="ARBA" id="ARBA00022605"/>
    </source>
</evidence>
<evidence type="ECO:0000256" key="4">
    <source>
        <dbReference type="ARBA" id="ARBA00009553"/>
    </source>
</evidence>
<dbReference type="SUPFAM" id="SSF51726">
    <property type="entry name" value="UROD/MetE-like"/>
    <property type="match status" value="2"/>
</dbReference>
<dbReference type="GO" id="GO:0003871">
    <property type="term" value="F:5-methyltetrahydropteroyltriglutamate-homocysteine S-methyltransferase activity"/>
    <property type="evidence" value="ECO:0007669"/>
    <property type="project" value="UniProtKB-EC"/>
</dbReference>
<keyword evidence="10" id="KW-0862">Zinc</keyword>
<feature type="domain" description="Cobalamin-independent methionine synthase MetE N-terminal" evidence="14">
    <location>
        <begin position="5"/>
        <end position="116"/>
    </location>
</feature>
<feature type="domain" description="Cobalamin-independent methionine synthase MetE C-terminal/archaeal" evidence="13">
    <location>
        <begin position="220"/>
        <end position="545"/>
    </location>
</feature>
<dbReference type="NCBIfam" id="NF003556">
    <property type="entry name" value="PRK05222.1"/>
    <property type="match status" value="1"/>
</dbReference>
<evidence type="ECO:0000259" key="14">
    <source>
        <dbReference type="Pfam" id="PF08267"/>
    </source>
</evidence>
<keyword evidence="11" id="KW-0486">Methionine biosynthesis</keyword>
<sequence>MRGTVHEPVLASGQATAVLGSVKSATAALAAAGVPINLVVYYDDLEASVYREVVQLPVAAISLDFCGVPGAAHGCATAALIDELGFPKDKRLGAGIIDGRSIWRDDGTASKLLTALRAKLGADQPISVQSSTTLQHVPYDVTPETGLPADLVSRLAFALQKLEEMVTLASSSGAEAAAPLASFGAGYGASESTTTVPEAMYSRSESYEARRGKQPTFAPFPTTTIGSFPQTAAIRRARLQYKRGALSEERYRERIGAEIGYVIGVQEALGVDVLVHGEPERSDMVEYFGLKLDGYAFTEQGWVQSYGSRYVRPPIVAGDVSRAAPMTVHEYALAQALTARPVKGMLTGPVTMLNWSFPRKDIPRSAQAFQIALALRAEVADLEAAGCAIVQVDEPALREGLPLKGARWEAYLDWAVRAFRLSVAGAAPGTQIVTHLCYSSFEDILPAIDAMDADVLTIENSRSDNEMIRALASAGYARDVGPGVYDVHSPVVPTVEFLADKLRSFGSTGILGGDASRIWVNPDCGLKTRRWEEVLPAMRNMVEASRLVREEVRAGKWGEGVVVVKVAGKAASAGQGDQPQRRLQRLLQLRRLRLWWMAT</sequence>
<comment type="caution">
    <text evidence="15">The sequence shown here is derived from an EMBL/GenBank/DDBJ whole genome shotgun (WGS) entry which is preliminary data.</text>
</comment>
<organism evidence="15 16">
    <name type="scientific">Prototheca wickerhamii</name>
    <dbReference type="NCBI Taxonomy" id="3111"/>
    <lineage>
        <taxon>Eukaryota</taxon>
        <taxon>Viridiplantae</taxon>
        <taxon>Chlorophyta</taxon>
        <taxon>core chlorophytes</taxon>
        <taxon>Trebouxiophyceae</taxon>
        <taxon>Chlorellales</taxon>
        <taxon>Chlorellaceae</taxon>
        <taxon>Prototheca</taxon>
    </lineage>
</organism>
<evidence type="ECO:0000256" key="10">
    <source>
        <dbReference type="ARBA" id="ARBA00022833"/>
    </source>
</evidence>
<evidence type="ECO:0000313" key="16">
    <source>
        <dbReference type="Proteomes" id="UP001255856"/>
    </source>
</evidence>
<dbReference type="CDD" id="cd03311">
    <property type="entry name" value="CIMS_C_terminal_like"/>
    <property type="match status" value="1"/>
</dbReference>
<evidence type="ECO:0000256" key="2">
    <source>
        <dbReference type="ARBA" id="ARBA00002777"/>
    </source>
</evidence>
<comment type="pathway">
    <text evidence="3">Amino-acid biosynthesis; L-methionine biosynthesis via de novo pathway; L-methionine from L-homocysteine (MetE route): step 1/1.</text>
</comment>
<dbReference type="Pfam" id="PF01717">
    <property type="entry name" value="Meth_synt_2"/>
    <property type="match status" value="1"/>
</dbReference>
<dbReference type="AlphaFoldDB" id="A0AAD9IFT1"/>